<dbReference type="Proteomes" id="UP000218615">
    <property type="component" value="Unassembled WGS sequence"/>
</dbReference>
<organism evidence="2 3">
    <name type="scientific">Candidatus Methanoperedens nitratireducens</name>
    <dbReference type="NCBI Taxonomy" id="1392998"/>
    <lineage>
        <taxon>Archaea</taxon>
        <taxon>Methanobacteriati</taxon>
        <taxon>Methanobacteriota</taxon>
        <taxon>Stenosarchaea group</taxon>
        <taxon>Methanomicrobia</taxon>
        <taxon>Methanosarcinales</taxon>
        <taxon>ANME-2 cluster</taxon>
        <taxon>Candidatus Methanoperedentaceae</taxon>
        <taxon>Candidatus Methanoperedens</taxon>
    </lineage>
</organism>
<dbReference type="RefSeq" id="WP_096203822.1">
    <property type="nucleotide sequence ID" value="NZ_FZMP01000024.1"/>
</dbReference>
<feature type="transmembrane region" description="Helical" evidence="1">
    <location>
        <begin position="109"/>
        <end position="131"/>
    </location>
</feature>
<gene>
    <name evidence="2" type="ORF">MNV_120016</name>
</gene>
<keyword evidence="1" id="KW-0812">Transmembrane</keyword>
<sequence>MLDNIIKILRRREYLALAVFSAVVMTLIYAIFTNLTMGVEINPLNGILTITMAILSGIYLTVFIYNQKENRIKKHEKAGLVGMFIGFFTSACPICTPLLVSLLGISAPLAFILSRNLWLEIVSIMLLLFALHRLSDSMEKCSC</sequence>
<dbReference type="AlphaFoldDB" id="A0A284VJS2"/>
<keyword evidence="1" id="KW-1133">Transmembrane helix</keyword>
<keyword evidence="1" id="KW-0472">Membrane</keyword>
<name>A0A284VJS2_9EURY</name>
<accession>A0A284VJS2</accession>
<evidence type="ECO:0000313" key="3">
    <source>
        <dbReference type="Proteomes" id="UP000218615"/>
    </source>
</evidence>
<evidence type="ECO:0000313" key="2">
    <source>
        <dbReference type="EMBL" id="SNQ59449.1"/>
    </source>
</evidence>
<dbReference type="OrthoDB" id="375148at2157"/>
<protein>
    <submittedName>
        <fullName evidence="2">Uncharacterized protein</fullName>
    </submittedName>
</protein>
<evidence type="ECO:0000256" key="1">
    <source>
        <dbReference type="SAM" id="Phobius"/>
    </source>
</evidence>
<dbReference type="EMBL" id="FZMP01000024">
    <property type="protein sequence ID" value="SNQ59449.1"/>
    <property type="molecule type" value="Genomic_DNA"/>
</dbReference>
<proteinExistence type="predicted"/>
<reference evidence="3" key="1">
    <citation type="submission" date="2017-06" db="EMBL/GenBank/DDBJ databases">
        <authorList>
            <person name="Cremers G."/>
        </authorList>
    </citation>
    <scope>NUCLEOTIDE SEQUENCE [LARGE SCALE GENOMIC DNA]</scope>
</reference>
<feature type="transmembrane region" description="Helical" evidence="1">
    <location>
        <begin position="14"/>
        <end position="32"/>
    </location>
</feature>
<feature type="transmembrane region" description="Helical" evidence="1">
    <location>
        <begin position="78"/>
        <end position="103"/>
    </location>
</feature>
<keyword evidence="3" id="KW-1185">Reference proteome</keyword>
<feature type="transmembrane region" description="Helical" evidence="1">
    <location>
        <begin position="44"/>
        <end position="66"/>
    </location>
</feature>